<feature type="region of interest" description="Disordered" evidence="1">
    <location>
        <begin position="1"/>
        <end position="29"/>
    </location>
</feature>
<accession>A0A9W9G1D7</accession>
<keyword evidence="3" id="KW-1185">Reference proteome</keyword>
<reference evidence="2" key="1">
    <citation type="submission" date="2022-11" db="EMBL/GenBank/DDBJ databases">
        <authorList>
            <person name="Petersen C."/>
        </authorList>
    </citation>
    <scope>NUCLEOTIDE SEQUENCE</scope>
    <source>
        <strain evidence="2">IBT 30761</strain>
    </source>
</reference>
<gene>
    <name evidence="2" type="ORF">N7532_002966</name>
</gene>
<name>A0A9W9G1D7_9EURO</name>
<protein>
    <submittedName>
        <fullName evidence="2">Uncharacterized protein</fullName>
    </submittedName>
</protein>
<dbReference type="RefSeq" id="XP_056478432.1">
    <property type="nucleotide sequence ID" value="XM_056615460.1"/>
</dbReference>
<reference evidence="2" key="2">
    <citation type="journal article" date="2023" name="IMA Fungus">
        <title>Comparative genomic study of the Penicillium genus elucidates a diverse pangenome and 15 lateral gene transfer events.</title>
        <authorList>
            <person name="Petersen C."/>
            <person name="Sorensen T."/>
            <person name="Nielsen M.R."/>
            <person name="Sondergaard T.E."/>
            <person name="Sorensen J.L."/>
            <person name="Fitzpatrick D.A."/>
            <person name="Frisvad J.C."/>
            <person name="Nielsen K.L."/>
        </authorList>
    </citation>
    <scope>NUCLEOTIDE SEQUENCE</scope>
    <source>
        <strain evidence="2">IBT 30761</strain>
    </source>
</reference>
<evidence type="ECO:0000313" key="2">
    <source>
        <dbReference type="EMBL" id="KAJ5110321.1"/>
    </source>
</evidence>
<dbReference type="Proteomes" id="UP001149074">
    <property type="component" value="Unassembled WGS sequence"/>
</dbReference>
<evidence type="ECO:0000313" key="3">
    <source>
        <dbReference type="Proteomes" id="UP001149074"/>
    </source>
</evidence>
<proteinExistence type="predicted"/>
<evidence type="ECO:0000256" key="1">
    <source>
        <dbReference type="SAM" id="MobiDB-lite"/>
    </source>
</evidence>
<dbReference type="EMBL" id="JAPQKI010000003">
    <property type="protein sequence ID" value="KAJ5110321.1"/>
    <property type="molecule type" value="Genomic_DNA"/>
</dbReference>
<feature type="compositionally biased region" description="Polar residues" evidence="1">
    <location>
        <begin position="10"/>
        <end position="29"/>
    </location>
</feature>
<dbReference type="AlphaFoldDB" id="A0A9W9G1D7"/>
<dbReference type="GeneID" id="81354439"/>
<organism evidence="2 3">
    <name type="scientific">Penicillium argentinense</name>
    <dbReference type="NCBI Taxonomy" id="1131581"/>
    <lineage>
        <taxon>Eukaryota</taxon>
        <taxon>Fungi</taxon>
        <taxon>Dikarya</taxon>
        <taxon>Ascomycota</taxon>
        <taxon>Pezizomycotina</taxon>
        <taxon>Eurotiomycetes</taxon>
        <taxon>Eurotiomycetidae</taxon>
        <taxon>Eurotiales</taxon>
        <taxon>Aspergillaceae</taxon>
        <taxon>Penicillium</taxon>
    </lineage>
</organism>
<sequence length="229" mass="24773">MTRHQDTPMPDTTSQPDSSGGNNDQNTLQDTHVPEHQDVAMRDIGSDKTIQPIGNSVVLGSSQLTANNQPAVVPSLGETASDQVGTTALSITSQSRAACKCVTSMTPDFFWASCKPYLSSIPYVILFSVSRHEVLFLGLSNAHSIFEFAPEINEGWCAKVEELPGQFPTLRTIAKAEIQPQAIKSGILFYGDTGDFRSTLKSYAATASITLPLFDTGDGIWKTQRMIEG</sequence>
<comment type="caution">
    <text evidence="2">The sequence shown here is derived from an EMBL/GenBank/DDBJ whole genome shotgun (WGS) entry which is preliminary data.</text>
</comment>